<protein>
    <submittedName>
        <fullName evidence="15">Cytochrome b</fullName>
    </submittedName>
</protein>
<dbReference type="InterPro" id="IPR016174">
    <property type="entry name" value="Di-haem_cyt_TM"/>
</dbReference>
<dbReference type="GO" id="GO:0005886">
    <property type="term" value="C:plasma membrane"/>
    <property type="evidence" value="ECO:0007669"/>
    <property type="project" value="UniProtKB-SubCell"/>
</dbReference>
<evidence type="ECO:0000256" key="8">
    <source>
        <dbReference type="ARBA" id="ARBA00022982"/>
    </source>
</evidence>
<keyword evidence="11 13" id="KW-0472">Membrane</keyword>
<dbReference type="RefSeq" id="WP_170053260.1">
    <property type="nucleotide sequence ID" value="NZ_JABBKX010000002.1"/>
</dbReference>
<keyword evidence="7" id="KW-0479">Metal-binding</keyword>
<dbReference type="GO" id="GO:0022904">
    <property type="term" value="P:respiratory electron transport chain"/>
    <property type="evidence" value="ECO:0007669"/>
    <property type="project" value="InterPro"/>
</dbReference>
<keyword evidence="8" id="KW-0249">Electron transport</keyword>
<dbReference type="EMBL" id="JABBKX010000002">
    <property type="protein sequence ID" value="NMJ41012.1"/>
    <property type="molecule type" value="Genomic_DNA"/>
</dbReference>
<gene>
    <name evidence="15" type="ORF">GWK16_07155</name>
</gene>
<dbReference type="PANTHER" id="PTHR30529:SF7">
    <property type="entry name" value="CYTOCHROME B561 BACTERIAL_NI-HYDROGENASE DOMAIN-CONTAINING PROTEIN"/>
    <property type="match status" value="1"/>
</dbReference>
<reference evidence="15 16" key="1">
    <citation type="submission" date="2020-03" db="EMBL/GenBank/DDBJ databases">
        <authorList>
            <person name="Sun Q."/>
        </authorList>
    </citation>
    <scope>NUCLEOTIDE SEQUENCE [LARGE SCALE GENOMIC DNA]</scope>
    <source>
        <strain evidence="15 16">JC162</strain>
    </source>
</reference>
<sequence length="240" mass="25114">MPPPGPPGGGIASWFLDLGLRHIKDTSAPRRHVLRSQAPATCAPTSEDLPVTGQRYSIPSIVLHWTMALAIAFAWLGAQLAEVFGRGPSRTFVVGGHALLGLAVLALLLPRLLARWTGGAPGPAPGAPVWEVRLAHAAHLLLYVLMLALPLSGLLTALSGRVPFDLAGVATLPNSLASTGWRRTVKDVHELLANGMLAAVALHVGAVLWHAFVRRDDVAWRMGIGARPAAGSGSTPGRPA</sequence>
<evidence type="ECO:0000256" key="10">
    <source>
        <dbReference type="ARBA" id="ARBA00023004"/>
    </source>
</evidence>
<evidence type="ECO:0000313" key="16">
    <source>
        <dbReference type="Proteomes" id="UP000548582"/>
    </source>
</evidence>
<dbReference type="PANTHER" id="PTHR30529">
    <property type="entry name" value="CYTOCHROME B561"/>
    <property type="match status" value="1"/>
</dbReference>
<organism evidence="15 16">
    <name type="scientific">Neoroseomonas marina</name>
    <dbReference type="NCBI Taxonomy" id="1232220"/>
    <lineage>
        <taxon>Bacteria</taxon>
        <taxon>Pseudomonadati</taxon>
        <taxon>Pseudomonadota</taxon>
        <taxon>Alphaproteobacteria</taxon>
        <taxon>Acetobacterales</taxon>
        <taxon>Acetobacteraceae</taxon>
        <taxon>Neoroseomonas</taxon>
    </lineage>
</organism>
<dbReference type="GO" id="GO:0009055">
    <property type="term" value="F:electron transfer activity"/>
    <property type="evidence" value="ECO:0007669"/>
    <property type="project" value="InterPro"/>
</dbReference>
<name>A0A848EA34_9PROT</name>
<comment type="subcellular location">
    <subcellularLocation>
        <location evidence="2">Cell membrane</location>
        <topology evidence="2">Multi-pass membrane protein</topology>
    </subcellularLocation>
</comment>
<evidence type="ECO:0000313" key="15">
    <source>
        <dbReference type="EMBL" id="NMJ41012.1"/>
    </source>
</evidence>
<dbReference type="Pfam" id="PF01292">
    <property type="entry name" value="Ni_hydr_CYTB"/>
    <property type="match status" value="1"/>
</dbReference>
<dbReference type="SUPFAM" id="SSF81342">
    <property type="entry name" value="Transmembrane di-heme cytochromes"/>
    <property type="match status" value="1"/>
</dbReference>
<dbReference type="InterPro" id="IPR011577">
    <property type="entry name" value="Cyt_b561_bac/Ni-Hgenase"/>
</dbReference>
<feature type="transmembrane region" description="Helical" evidence="13">
    <location>
        <begin position="61"/>
        <end position="80"/>
    </location>
</feature>
<keyword evidence="3" id="KW-0813">Transport</keyword>
<evidence type="ECO:0000256" key="12">
    <source>
        <dbReference type="ARBA" id="ARBA00037975"/>
    </source>
</evidence>
<keyword evidence="16" id="KW-1185">Reference proteome</keyword>
<evidence type="ECO:0000256" key="7">
    <source>
        <dbReference type="ARBA" id="ARBA00022723"/>
    </source>
</evidence>
<keyword evidence="5" id="KW-0349">Heme</keyword>
<evidence type="ECO:0000256" key="3">
    <source>
        <dbReference type="ARBA" id="ARBA00022448"/>
    </source>
</evidence>
<feature type="transmembrane region" description="Helical" evidence="13">
    <location>
        <begin position="92"/>
        <end position="114"/>
    </location>
</feature>
<dbReference type="GO" id="GO:0020037">
    <property type="term" value="F:heme binding"/>
    <property type="evidence" value="ECO:0007669"/>
    <property type="project" value="TreeGrafter"/>
</dbReference>
<dbReference type="AlphaFoldDB" id="A0A848EA34"/>
<evidence type="ECO:0000256" key="6">
    <source>
        <dbReference type="ARBA" id="ARBA00022692"/>
    </source>
</evidence>
<keyword evidence="9 13" id="KW-1133">Transmembrane helix</keyword>
<comment type="similarity">
    <text evidence="12">Belongs to the cytochrome b561 family.</text>
</comment>
<feature type="domain" description="Cytochrome b561 bacterial/Ni-hydrogenase" evidence="14">
    <location>
        <begin position="55"/>
        <end position="222"/>
    </location>
</feature>
<dbReference type="InterPro" id="IPR052168">
    <property type="entry name" value="Cytochrome_b561_oxidase"/>
</dbReference>
<feature type="transmembrane region" description="Helical" evidence="13">
    <location>
        <begin position="134"/>
        <end position="158"/>
    </location>
</feature>
<evidence type="ECO:0000256" key="11">
    <source>
        <dbReference type="ARBA" id="ARBA00023136"/>
    </source>
</evidence>
<comment type="cofactor">
    <cofactor evidence="1">
        <name>heme b</name>
        <dbReference type="ChEBI" id="CHEBI:60344"/>
    </cofactor>
</comment>
<dbReference type="Proteomes" id="UP000548582">
    <property type="component" value="Unassembled WGS sequence"/>
</dbReference>
<evidence type="ECO:0000256" key="4">
    <source>
        <dbReference type="ARBA" id="ARBA00022475"/>
    </source>
</evidence>
<evidence type="ECO:0000256" key="13">
    <source>
        <dbReference type="SAM" id="Phobius"/>
    </source>
</evidence>
<dbReference type="GO" id="GO:0046872">
    <property type="term" value="F:metal ion binding"/>
    <property type="evidence" value="ECO:0007669"/>
    <property type="project" value="UniProtKB-KW"/>
</dbReference>
<evidence type="ECO:0000256" key="1">
    <source>
        <dbReference type="ARBA" id="ARBA00001970"/>
    </source>
</evidence>
<keyword evidence="4" id="KW-1003">Cell membrane</keyword>
<accession>A0A848EA34</accession>
<proteinExistence type="inferred from homology"/>
<evidence type="ECO:0000256" key="2">
    <source>
        <dbReference type="ARBA" id="ARBA00004651"/>
    </source>
</evidence>
<keyword evidence="6 13" id="KW-0812">Transmembrane</keyword>
<comment type="caution">
    <text evidence="15">The sequence shown here is derived from an EMBL/GenBank/DDBJ whole genome shotgun (WGS) entry which is preliminary data.</text>
</comment>
<feature type="transmembrane region" description="Helical" evidence="13">
    <location>
        <begin position="191"/>
        <end position="212"/>
    </location>
</feature>
<evidence type="ECO:0000256" key="5">
    <source>
        <dbReference type="ARBA" id="ARBA00022617"/>
    </source>
</evidence>
<evidence type="ECO:0000256" key="9">
    <source>
        <dbReference type="ARBA" id="ARBA00022989"/>
    </source>
</evidence>
<keyword evidence="10" id="KW-0408">Iron</keyword>
<evidence type="ECO:0000259" key="14">
    <source>
        <dbReference type="Pfam" id="PF01292"/>
    </source>
</evidence>